<dbReference type="InterPro" id="IPR050116">
    <property type="entry name" value="DNA_polymerase-Y"/>
</dbReference>
<keyword evidence="8 15" id="KW-0479">Metal-binding</keyword>
<keyword evidence="13 15" id="KW-0234">DNA repair</keyword>
<feature type="binding site" evidence="15">
    <location>
        <position position="8"/>
    </location>
    <ligand>
        <name>Mg(2+)</name>
        <dbReference type="ChEBI" id="CHEBI:18420"/>
    </ligand>
</feature>
<dbReference type="InterPro" id="IPR043128">
    <property type="entry name" value="Rev_trsase/Diguanyl_cyclase"/>
</dbReference>
<evidence type="ECO:0000256" key="8">
    <source>
        <dbReference type="ARBA" id="ARBA00022723"/>
    </source>
</evidence>
<evidence type="ECO:0000313" key="18">
    <source>
        <dbReference type="Proteomes" id="UP000006327"/>
    </source>
</evidence>
<dbReference type="AlphaFoldDB" id="K6YQT4"/>
<evidence type="ECO:0000313" key="17">
    <source>
        <dbReference type="EMBL" id="GAC19003.1"/>
    </source>
</evidence>
<dbReference type="EMBL" id="BAEO01000027">
    <property type="protein sequence ID" value="GAC19003.1"/>
    <property type="molecule type" value="Genomic_DNA"/>
</dbReference>
<dbReference type="InterPro" id="IPR043502">
    <property type="entry name" value="DNA/RNA_pol_sf"/>
</dbReference>
<keyword evidence="5 15" id="KW-0808">Transferase</keyword>
<evidence type="ECO:0000256" key="12">
    <source>
        <dbReference type="ARBA" id="ARBA00023125"/>
    </source>
</evidence>
<comment type="similarity">
    <text evidence="2 15">Belongs to the DNA polymerase type-Y family.</text>
</comment>
<dbReference type="Pfam" id="PF21999">
    <property type="entry name" value="IMS_HHH_1"/>
    <property type="match status" value="1"/>
</dbReference>
<evidence type="ECO:0000256" key="3">
    <source>
        <dbReference type="ARBA" id="ARBA00022457"/>
    </source>
</evidence>
<dbReference type="PANTHER" id="PTHR11076:SF33">
    <property type="entry name" value="DNA POLYMERASE KAPPA"/>
    <property type="match status" value="1"/>
</dbReference>
<accession>K6YQT4</accession>
<dbReference type="Proteomes" id="UP000006327">
    <property type="component" value="Unassembled WGS sequence"/>
</dbReference>
<dbReference type="RefSeq" id="WP_007619365.1">
    <property type="nucleotide sequence ID" value="NZ_BAEO01000027.1"/>
</dbReference>
<keyword evidence="9 15" id="KW-0227">DNA damage</keyword>
<dbReference type="HAMAP" id="MF_01113">
    <property type="entry name" value="DNApol_IV"/>
    <property type="match status" value="1"/>
</dbReference>
<keyword evidence="10 15" id="KW-0460">Magnesium</keyword>
<evidence type="ECO:0000256" key="11">
    <source>
        <dbReference type="ARBA" id="ARBA00022932"/>
    </source>
</evidence>
<dbReference type="GO" id="GO:0042276">
    <property type="term" value="P:error-prone translesion synthesis"/>
    <property type="evidence" value="ECO:0007669"/>
    <property type="project" value="TreeGrafter"/>
</dbReference>
<evidence type="ECO:0000256" key="4">
    <source>
        <dbReference type="ARBA" id="ARBA00022490"/>
    </source>
</evidence>
<evidence type="ECO:0000256" key="10">
    <source>
        <dbReference type="ARBA" id="ARBA00022842"/>
    </source>
</evidence>
<feature type="site" description="Substrate discrimination" evidence="15">
    <location>
        <position position="13"/>
    </location>
</feature>
<comment type="subcellular location">
    <subcellularLocation>
        <location evidence="1 15">Cytoplasm</location>
    </subcellularLocation>
</comment>
<keyword evidence="4 15" id="KW-0963">Cytoplasm</keyword>
<reference evidence="17 18" key="1">
    <citation type="journal article" date="2017" name="Antonie Van Leeuwenhoek">
        <title>Rhizobium rhizosphaerae sp. nov., a novel species isolated from rice rhizosphere.</title>
        <authorList>
            <person name="Zhao J.J."/>
            <person name="Zhang J."/>
            <person name="Zhang R.J."/>
            <person name="Zhang C.W."/>
            <person name="Yin H.Q."/>
            <person name="Zhang X.X."/>
        </authorList>
    </citation>
    <scope>NUCLEOTIDE SEQUENCE [LARGE SCALE GENOMIC DNA]</scope>
    <source>
        <strain evidence="17 18">BSs20135</strain>
    </source>
</reference>
<dbReference type="Gene3D" id="3.30.70.270">
    <property type="match status" value="1"/>
</dbReference>
<dbReference type="InterPro" id="IPR053848">
    <property type="entry name" value="IMS_HHH_1"/>
</dbReference>
<dbReference type="Gene3D" id="3.30.1490.100">
    <property type="entry name" value="DNA polymerase, Y-family, little finger domain"/>
    <property type="match status" value="1"/>
</dbReference>
<dbReference type="GO" id="GO:0000287">
    <property type="term" value="F:magnesium ion binding"/>
    <property type="evidence" value="ECO:0007669"/>
    <property type="project" value="UniProtKB-UniRule"/>
</dbReference>
<dbReference type="GO" id="GO:0009432">
    <property type="term" value="P:SOS response"/>
    <property type="evidence" value="ECO:0007669"/>
    <property type="project" value="TreeGrafter"/>
</dbReference>
<dbReference type="CDD" id="cd03586">
    <property type="entry name" value="PolY_Pol_IV_kappa"/>
    <property type="match status" value="1"/>
</dbReference>
<dbReference type="STRING" id="493475.GARC_2036"/>
<dbReference type="NCBIfam" id="NF002677">
    <property type="entry name" value="PRK02406.1"/>
    <property type="match status" value="1"/>
</dbReference>
<dbReference type="GO" id="GO:0003887">
    <property type="term" value="F:DNA-directed DNA polymerase activity"/>
    <property type="evidence" value="ECO:0007669"/>
    <property type="project" value="UniProtKB-UniRule"/>
</dbReference>
<evidence type="ECO:0000256" key="2">
    <source>
        <dbReference type="ARBA" id="ARBA00010945"/>
    </source>
</evidence>
<evidence type="ECO:0000256" key="1">
    <source>
        <dbReference type="ARBA" id="ARBA00004496"/>
    </source>
</evidence>
<evidence type="ECO:0000256" key="5">
    <source>
        <dbReference type="ARBA" id="ARBA00022679"/>
    </source>
</evidence>
<feature type="domain" description="UmuC" evidence="16">
    <location>
        <begin position="4"/>
        <end position="185"/>
    </location>
</feature>
<keyword evidence="3 15" id="KW-0515">Mutator protein</keyword>
<dbReference type="InterPro" id="IPR001126">
    <property type="entry name" value="UmuC"/>
</dbReference>
<proteinExistence type="inferred from homology"/>
<dbReference type="Gene3D" id="1.10.150.20">
    <property type="entry name" value="5' to 3' exonuclease, C-terminal subdomain"/>
    <property type="match status" value="1"/>
</dbReference>
<comment type="function">
    <text evidence="15">Poorly processive, error-prone DNA polymerase involved in untargeted mutagenesis. Copies undamaged DNA at stalled replication forks, which arise in vivo from mismatched or misaligned primer ends. These misaligned primers can be extended by PolIV. Exhibits no 3'-5' exonuclease (proofreading) activity. May be involved in translesional synthesis, in conjunction with the beta clamp from PolIII.</text>
</comment>
<gene>
    <name evidence="15 17" type="primary">dinB</name>
    <name evidence="17" type="ORF">GARC_2036</name>
</gene>
<dbReference type="InterPro" id="IPR022880">
    <property type="entry name" value="DNApol_IV"/>
</dbReference>
<dbReference type="GO" id="GO:0003684">
    <property type="term" value="F:damaged DNA binding"/>
    <property type="evidence" value="ECO:0007669"/>
    <property type="project" value="InterPro"/>
</dbReference>
<evidence type="ECO:0000256" key="13">
    <source>
        <dbReference type="ARBA" id="ARBA00023204"/>
    </source>
</evidence>
<keyword evidence="18" id="KW-1185">Reference proteome</keyword>
<keyword evidence="7 15" id="KW-0235">DNA replication</keyword>
<name>K6YQT4_9ALTE</name>
<dbReference type="Pfam" id="PF00817">
    <property type="entry name" value="IMS"/>
    <property type="match status" value="1"/>
</dbReference>
<dbReference type="EC" id="2.7.7.7" evidence="15"/>
<dbReference type="Pfam" id="PF11799">
    <property type="entry name" value="IMS_C"/>
    <property type="match status" value="1"/>
</dbReference>
<comment type="subunit">
    <text evidence="15">Monomer.</text>
</comment>
<evidence type="ECO:0000256" key="15">
    <source>
        <dbReference type="HAMAP-Rule" id="MF_01113"/>
    </source>
</evidence>
<dbReference type="GO" id="GO:0005829">
    <property type="term" value="C:cytosol"/>
    <property type="evidence" value="ECO:0007669"/>
    <property type="project" value="TreeGrafter"/>
</dbReference>
<organism evidence="17 18">
    <name type="scientific">Paraglaciecola arctica BSs20135</name>
    <dbReference type="NCBI Taxonomy" id="493475"/>
    <lineage>
        <taxon>Bacteria</taxon>
        <taxon>Pseudomonadati</taxon>
        <taxon>Pseudomonadota</taxon>
        <taxon>Gammaproteobacteria</taxon>
        <taxon>Alteromonadales</taxon>
        <taxon>Alteromonadaceae</taxon>
        <taxon>Paraglaciecola</taxon>
    </lineage>
</organism>
<evidence type="ECO:0000256" key="14">
    <source>
        <dbReference type="ARBA" id="ARBA00049244"/>
    </source>
</evidence>
<feature type="binding site" evidence="15">
    <location>
        <position position="103"/>
    </location>
    <ligand>
        <name>Mg(2+)</name>
        <dbReference type="ChEBI" id="CHEBI:18420"/>
    </ligand>
</feature>
<dbReference type="SUPFAM" id="SSF100879">
    <property type="entry name" value="Lesion bypass DNA polymerase (Y-family), little finger domain"/>
    <property type="match status" value="1"/>
</dbReference>
<comment type="catalytic activity">
    <reaction evidence="14 15">
        <text>DNA(n) + a 2'-deoxyribonucleoside 5'-triphosphate = DNA(n+1) + diphosphate</text>
        <dbReference type="Rhea" id="RHEA:22508"/>
        <dbReference type="Rhea" id="RHEA-COMP:17339"/>
        <dbReference type="Rhea" id="RHEA-COMP:17340"/>
        <dbReference type="ChEBI" id="CHEBI:33019"/>
        <dbReference type="ChEBI" id="CHEBI:61560"/>
        <dbReference type="ChEBI" id="CHEBI:173112"/>
        <dbReference type="EC" id="2.7.7.7"/>
    </reaction>
</comment>
<dbReference type="InterPro" id="IPR017961">
    <property type="entry name" value="DNA_pol_Y-fam_little_finger"/>
</dbReference>
<evidence type="ECO:0000256" key="9">
    <source>
        <dbReference type="ARBA" id="ARBA00022763"/>
    </source>
</evidence>
<comment type="caution">
    <text evidence="17">The sequence shown here is derived from an EMBL/GenBank/DDBJ whole genome shotgun (WGS) entry which is preliminary data.</text>
</comment>
<dbReference type="FunFam" id="3.40.1170.60:FF:000001">
    <property type="entry name" value="DNA polymerase IV"/>
    <property type="match status" value="1"/>
</dbReference>
<evidence type="ECO:0000259" key="16">
    <source>
        <dbReference type="PROSITE" id="PS50173"/>
    </source>
</evidence>
<dbReference type="eggNOG" id="COG0389">
    <property type="taxonomic scope" value="Bacteria"/>
</dbReference>
<dbReference type="PANTHER" id="PTHR11076">
    <property type="entry name" value="DNA REPAIR POLYMERASE UMUC / TRANSFERASE FAMILY MEMBER"/>
    <property type="match status" value="1"/>
</dbReference>
<feature type="active site" evidence="15">
    <location>
        <position position="104"/>
    </location>
</feature>
<evidence type="ECO:0000256" key="6">
    <source>
        <dbReference type="ARBA" id="ARBA00022695"/>
    </source>
</evidence>
<keyword evidence="11 15" id="KW-0239">DNA-directed DNA polymerase</keyword>
<comment type="cofactor">
    <cofactor evidence="15">
        <name>Mg(2+)</name>
        <dbReference type="ChEBI" id="CHEBI:18420"/>
    </cofactor>
    <text evidence="15">Binds 2 magnesium ions per subunit.</text>
</comment>
<keyword evidence="6 15" id="KW-0548">Nucleotidyltransferase</keyword>
<dbReference type="PROSITE" id="PS50173">
    <property type="entry name" value="UMUC"/>
    <property type="match status" value="1"/>
</dbReference>
<evidence type="ECO:0000256" key="7">
    <source>
        <dbReference type="ARBA" id="ARBA00022705"/>
    </source>
</evidence>
<dbReference type="Gene3D" id="3.40.1170.60">
    <property type="match status" value="1"/>
</dbReference>
<sequence>MRKIIHIDMDAFFVSVEIRDNPTLADKPVAVGGSSTERGVLSTCNYIARKFGVHSAMSTSVAMRKCPDLVIINGRMDVYKSVSDHLRHIFARYTHIIEPLSLDEAYLDVTNCELFGGSATLIAEDIRRTIFDELKLTASAGISSLKFLAKIASDENKPNGQFVITPDKINEFIYSLRLNKISGVGKVTFEKLKTFNLEFGRDVQAVDQSVLIENFGKFGQTLYQRCAGIDDREVQTTRIRKSVGVERTFNDDIDSNEALENIMFDKLIPELKRRSEKYLQTRKIATIGVKVKFADFHQTTKDYSHTSFDKDIFSQLLSEAVERGGGKKVRLLGVHIALSDIDSCGSQNEMEQSFFSF</sequence>
<dbReference type="GO" id="GO:0006261">
    <property type="term" value="P:DNA-templated DNA replication"/>
    <property type="evidence" value="ECO:0007669"/>
    <property type="project" value="UniProtKB-UniRule"/>
</dbReference>
<protein>
    <recommendedName>
        <fullName evidence="15">DNA polymerase IV</fullName>
        <shortName evidence="15">Pol IV</shortName>
        <ecNumber evidence="15">2.7.7.7</ecNumber>
    </recommendedName>
</protein>
<keyword evidence="12 15" id="KW-0238">DNA-binding</keyword>
<dbReference type="GO" id="GO:0006281">
    <property type="term" value="P:DNA repair"/>
    <property type="evidence" value="ECO:0007669"/>
    <property type="project" value="UniProtKB-UniRule"/>
</dbReference>
<dbReference type="InterPro" id="IPR036775">
    <property type="entry name" value="DNA_pol_Y-fam_lit_finger_sf"/>
</dbReference>
<dbReference type="SUPFAM" id="SSF56672">
    <property type="entry name" value="DNA/RNA polymerases"/>
    <property type="match status" value="1"/>
</dbReference>